<keyword evidence="1" id="KW-0472">Membrane</keyword>
<keyword evidence="1" id="KW-1133">Transmembrane helix</keyword>
<evidence type="ECO:0000313" key="2">
    <source>
        <dbReference type="EMBL" id="SEG66965.1"/>
    </source>
</evidence>
<organism evidence="2 3">
    <name type="scientific">Halobellus limi</name>
    <dbReference type="NCBI Taxonomy" id="699433"/>
    <lineage>
        <taxon>Archaea</taxon>
        <taxon>Methanobacteriati</taxon>
        <taxon>Methanobacteriota</taxon>
        <taxon>Stenosarchaea group</taxon>
        <taxon>Halobacteria</taxon>
        <taxon>Halobacteriales</taxon>
        <taxon>Haloferacaceae</taxon>
        <taxon>Halobellus</taxon>
    </lineage>
</organism>
<dbReference type="Proteomes" id="UP000236740">
    <property type="component" value="Unassembled WGS sequence"/>
</dbReference>
<keyword evidence="3" id="KW-1185">Reference proteome</keyword>
<gene>
    <name evidence="2" type="ORF">SAMN04488133_3143</name>
</gene>
<dbReference type="AlphaFoldDB" id="A0A1H6C2U0"/>
<dbReference type="GeneID" id="39859082"/>
<evidence type="ECO:0000313" key="3">
    <source>
        <dbReference type="Proteomes" id="UP000236740"/>
    </source>
</evidence>
<evidence type="ECO:0000256" key="1">
    <source>
        <dbReference type="SAM" id="Phobius"/>
    </source>
</evidence>
<feature type="transmembrane region" description="Helical" evidence="1">
    <location>
        <begin position="20"/>
        <end position="43"/>
    </location>
</feature>
<dbReference type="Pfam" id="PF23960">
    <property type="entry name" value="DUF7289"/>
    <property type="match status" value="1"/>
</dbReference>
<dbReference type="RefSeq" id="WP_136361883.1">
    <property type="nucleotide sequence ID" value="NZ_CP031311.1"/>
</dbReference>
<dbReference type="EMBL" id="FNVN01000006">
    <property type="protein sequence ID" value="SEG66965.1"/>
    <property type="molecule type" value="Genomic_DNA"/>
</dbReference>
<accession>A0A1H6C2U0</accession>
<dbReference type="InterPro" id="IPR055713">
    <property type="entry name" value="DUF7289"/>
</dbReference>
<dbReference type="OrthoDB" id="118051at2157"/>
<proteinExistence type="predicted"/>
<protein>
    <submittedName>
        <fullName evidence="2">Uncharacterized protein</fullName>
    </submittedName>
</protein>
<keyword evidence="1" id="KW-0812">Transmembrane</keyword>
<name>A0A1H6C2U0_9EURY</name>
<sequence length="265" mass="28501">MRVGGERSESRRGRERDRAVSETISFVLVFSLVIASVGTVYAVGVSELEATRDAERVENAQRAFDVLADNLRDVIGGAPSRGTEVKLADATVRSTEGAAMNVTVDPADGPPQFWAFSSSPLVYDAATGGEIRLSHGAVLRDSDRGGASVVRGPPLVVDDDRMHITLIRQEHVGTAAVGGSQTVRIRTAGSRTRRFYDDAGVAHDVRLNLTTPYTDAWARQYESAGFDDCDTVTEPSPGSPGRISCTVSDVDRVTVVWIRVTTSFE</sequence>
<reference evidence="2 3" key="1">
    <citation type="submission" date="2016-10" db="EMBL/GenBank/DDBJ databases">
        <authorList>
            <person name="de Groot N.N."/>
        </authorList>
    </citation>
    <scope>NUCLEOTIDE SEQUENCE [LARGE SCALE GENOMIC DNA]</scope>
    <source>
        <strain evidence="2 3">CGMCC 1.10331</strain>
    </source>
</reference>